<evidence type="ECO:0000256" key="1">
    <source>
        <dbReference type="SAM" id="MobiDB-lite"/>
    </source>
</evidence>
<dbReference type="RefSeq" id="WP_140743156.1">
    <property type="nucleotide sequence ID" value="NZ_RCZM01000006.1"/>
</dbReference>
<name>A0A502CMB4_9MICO</name>
<dbReference type="Proteomes" id="UP000317722">
    <property type="component" value="Unassembled WGS sequence"/>
</dbReference>
<reference evidence="2 3" key="1">
    <citation type="journal article" date="2019" name="Environ. Microbiol.">
        <title>Species interactions and distinct microbial communities in high Arctic permafrost affected cryosols are associated with the CH4 and CO2 gas fluxes.</title>
        <authorList>
            <person name="Altshuler I."/>
            <person name="Hamel J."/>
            <person name="Turney S."/>
            <person name="Magnuson E."/>
            <person name="Levesque R."/>
            <person name="Greer C."/>
            <person name="Whyte L.G."/>
        </authorList>
    </citation>
    <scope>NUCLEOTIDE SEQUENCE [LARGE SCALE GENOMIC DNA]</scope>
    <source>
        <strain evidence="2 3">S9.3A</strain>
    </source>
</reference>
<comment type="caution">
    <text evidence="2">The sequence shown here is derived from an EMBL/GenBank/DDBJ whole genome shotgun (WGS) entry which is preliminary data.</text>
</comment>
<feature type="compositionally biased region" description="Low complexity" evidence="1">
    <location>
        <begin position="53"/>
        <end position="73"/>
    </location>
</feature>
<dbReference type="OrthoDB" id="3260457at2"/>
<protein>
    <submittedName>
        <fullName evidence="2">Uncharacterized protein</fullName>
    </submittedName>
</protein>
<gene>
    <name evidence="2" type="ORF">EAH86_17700</name>
</gene>
<evidence type="ECO:0000313" key="2">
    <source>
        <dbReference type="EMBL" id="TPG14038.1"/>
    </source>
</evidence>
<keyword evidence="3" id="KW-1185">Reference proteome</keyword>
<feature type="region of interest" description="Disordered" evidence="1">
    <location>
        <begin position="42"/>
        <end position="90"/>
    </location>
</feature>
<sequence>MNAGRVGRAVRWPLWSWRNLTVTAVLALVLLASLGRLTNEVGASAAPAPRPPLTASVPTVPAATTTPSAPTTAGSVIERPSSTTPTKVTTGSPVAVATAFVTAWSTTTHGETPWLTGMKPWGTPSLISSLTGTDPAQVPATRVTGDAALKSIKSATATVSVPTDGGRIAVDLVNQSGTWKANTLAPDDAPPGAPTPSLSPATASSGS</sequence>
<feature type="compositionally biased region" description="Polar residues" evidence="1">
    <location>
        <begin position="80"/>
        <end position="90"/>
    </location>
</feature>
<accession>A0A502CMB4</accession>
<dbReference type="EMBL" id="RCZM01000006">
    <property type="protein sequence ID" value="TPG14038.1"/>
    <property type="molecule type" value="Genomic_DNA"/>
</dbReference>
<feature type="region of interest" description="Disordered" evidence="1">
    <location>
        <begin position="180"/>
        <end position="207"/>
    </location>
</feature>
<proteinExistence type="predicted"/>
<organism evidence="2 3">
    <name type="scientific">Pedococcus bigeumensis</name>
    <dbReference type="NCBI Taxonomy" id="433644"/>
    <lineage>
        <taxon>Bacteria</taxon>
        <taxon>Bacillati</taxon>
        <taxon>Actinomycetota</taxon>
        <taxon>Actinomycetes</taxon>
        <taxon>Micrococcales</taxon>
        <taxon>Intrasporangiaceae</taxon>
        <taxon>Pedococcus</taxon>
    </lineage>
</organism>
<feature type="compositionally biased region" description="Low complexity" evidence="1">
    <location>
        <begin position="195"/>
        <end position="207"/>
    </location>
</feature>
<dbReference type="AlphaFoldDB" id="A0A502CMB4"/>
<evidence type="ECO:0000313" key="3">
    <source>
        <dbReference type="Proteomes" id="UP000317722"/>
    </source>
</evidence>